<accession>A0A1N7M592</accession>
<feature type="chain" id="PRO_5012546272" description="TolB-like 6-blade propeller-like" evidence="1">
    <location>
        <begin position="23"/>
        <end position="379"/>
    </location>
</feature>
<keyword evidence="3" id="KW-1185">Reference proteome</keyword>
<dbReference type="Proteomes" id="UP000186026">
    <property type="component" value="Unassembled WGS sequence"/>
</dbReference>
<protein>
    <recommendedName>
        <fullName evidence="4">TolB-like 6-blade propeller-like</fullName>
    </recommendedName>
</protein>
<dbReference type="OrthoDB" id="838827at2"/>
<dbReference type="STRING" id="529505.SAMN05421761_105110"/>
<dbReference type="EMBL" id="FTOP01000005">
    <property type="protein sequence ID" value="SIS81286.1"/>
    <property type="molecule type" value="Genomic_DNA"/>
</dbReference>
<dbReference type="RefSeq" id="WP_076500141.1">
    <property type="nucleotide sequence ID" value="NZ_FTOP01000005.1"/>
</dbReference>
<evidence type="ECO:0008006" key="4">
    <source>
        <dbReference type="Google" id="ProtNLM"/>
    </source>
</evidence>
<proteinExistence type="predicted"/>
<sequence>MNIQINRSLIFTLLLIASTVFSCSKKVSDDSYSEKGFSLVKVDSFKVNHENRIRILDFEEDKGVFLGYDVIREEFLLLDKAGEISENIKRVGEGPDEYKSNIIAASFDRDKSGYYLLSSQEFIHYNESWSVIDRTIFSSYYTVNLYTGPRTNVPYFTKEGDSGIQFFCSFFPNIGVHRFDPKENLREKKLIEYYDTNSNEINWALNLDLDFFGQAELEQQYLSPIQFFHLDQNENLLYLTFRNSNLLGIYDLNDDFKLLRKIELNHASFLKTNQARNVSLSKLGNGHLLLLYYTGKSEGDIQIETEKNPSYLAYQDPSSYQLMIIDIEGEKTTEIPFPKDMEPHSEILTIGKASILFRNQESVEVEQDFSKYSVFELSQ</sequence>
<organism evidence="2 3">
    <name type="scientific">Belliella pelovolcani</name>
    <dbReference type="NCBI Taxonomy" id="529505"/>
    <lineage>
        <taxon>Bacteria</taxon>
        <taxon>Pseudomonadati</taxon>
        <taxon>Bacteroidota</taxon>
        <taxon>Cytophagia</taxon>
        <taxon>Cytophagales</taxon>
        <taxon>Cyclobacteriaceae</taxon>
        <taxon>Belliella</taxon>
    </lineage>
</organism>
<evidence type="ECO:0000313" key="2">
    <source>
        <dbReference type="EMBL" id="SIS81286.1"/>
    </source>
</evidence>
<dbReference type="PROSITE" id="PS51257">
    <property type="entry name" value="PROKAR_LIPOPROTEIN"/>
    <property type="match status" value="1"/>
</dbReference>
<name>A0A1N7M592_9BACT</name>
<dbReference type="AlphaFoldDB" id="A0A1N7M592"/>
<keyword evidence="1" id="KW-0732">Signal</keyword>
<evidence type="ECO:0000313" key="3">
    <source>
        <dbReference type="Proteomes" id="UP000186026"/>
    </source>
</evidence>
<feature type="signal peptide" evidence="1">
    <location>
        <begin position="1"/>
        <end position="22"/>
    </location>
</feature>
<gene>
    <name evidence="2" type="ORF">SAMN05421761_105110</name>
</gene>
<reference evidence="3" key="1">
    <citation type="submission" date="2017-01" db="EMBL/GenBank/DDBJ databases">
        <authorList>
            <person name="Varghese N."/>
            <person name="Submissions S."/>
        </authorList>
    </citation>
    <scope>NUCLEOTIDE SEQUENCE [LARGE SCALE GENOMIC DNA]</scope>
    <source>
        <strain evidence="3">DSM 46698</strain>
    </source>
</reference>
<evidence type="ECO:0000256" key="1">
    <source>
        <dbReference type="SAM" id="SignalP"/>
    </source>
</evidence>